<proteinExistence type="predicted"/>
<dbReference type="PANTHER" id="PTHR12526:SF629">
    <property type="entry name" value="TEICHURONIC ACID BIOSYNTHESIS GLYCOSYLTRANSFERASE TUAH-RELATED"/>
    <property type="match status" value="1"/>
</dbReference>
<feature type="domain" description="Glycosyl transferase family 1" evidence="4">
    <location>
        <begin position="229"/>
        <end position="388"/>
    </location>
</feature>
<dbReference type="STRING" id="1265819.PGRAN_15827"/>
<dbReference type="PATRIC" id="fig|1265819.5.peg.3152"/>
<evidence type="ECO:0000256" key="1">
    <source>
        <dbReference type="ARBA" id="ARBA00022676"/>
    </source>
</evidence>
<dbReference type="GO" id="GO:0016787">
    <property type="term" value="F:hydrolase activity"/>
    <property type="evidence" value="ECO:0007669"/>
    <property type="project" value="UniProtKB-KW"/>
</dbReference>
<protein>
    <submittedName>
        <fullName evidence="5">Glycoside hydrolase family protein</fullName>
    </submittedName>
</protein>
<dbReference type="InterPro" id="IPR001296">
    <property type="entry name" value="Glyco_trans_1"/>
</dbReference>
<evidence type="ECO:0000256" key="3">
    <source>
        <dbReference type="SAM" id="Phobius"/>
    </source>
</evidence>
<dbReference type="Proteomes" id="UP000019253">
    <property type="component" value="Unassembled WGS sequence"/>
</dbReference>
<comment type="caution">
    <text evidence="5">The sequence shown here is derived from an EMBL/GenBank/DDBJ whole genome shotgun (WGS) entry which is preliminary data.</text>
</comment>
<accession>W7AYA5</accession>
<gene>
    <name evidence="5" type="ORF">PGRAN_15827</name>
</gene>
<reference evidence="5 6" key="1">
    <citation type="journal article" date="2014" name="Int. J. Syst. Evol. Microbiol.">
        <title>Listeria floridensis sp. nov., Listeria aquatica sp. nov., Listeria cornellensis sp. nov., Listeria riparia sp. nov. and Listeria grandensis sp. nov., from agricultural and natural environments.</title>
        <authorList>
            <person name="den Bakker H.C."/>
            <person name="Warchocki S."/>
            <person name="Wright E.M."/>
            <person name="Allred A.F."/>
            <person name="Ahlstrom C."/>
            <person name="Manuel C.S."/>
            <person name="Stasiewicz M.J."/>
            <person name="Burrell A."/>
            <person name="Roof S."/>
            <person name="Strawn L."/>
            <person name="Fortes E.D."/>
            <person name="Nightingale K.K."/>
            <person name="Kephart D."/>
            <person name="Wiedmann M."/>
        </authorList>
    </citation>
    <scope>NUCLEOTIDE SEQUENCE [LARGE SCALE GENOMIC DNA]</scope>
    <source>
        <strain evidence="6">FSL F6-971</strain>
    </source>
</reference>
<keyword evidence="3" id="KW-1133">Transmembrane helix</keyword>
<evidence type="ECO:0000313" key="5">
    <source>
        <dbReference type="EMBL" id="EUJ18225.1"/>
    </source>
</evidence>
<keyword evidence="1" id="KW-0328">Glycosyltransferase</keyword>
<evidence type="ECO:0000256" key="2">
    <source>
        <dbReference type="ARBA" id="ARBA00022679"/>
    </source>
</evidence>
<dbReference type="EMBL" id="AODD01000036">
    <property type="protein sequence ID" value="EUJ18225.1"/>
    <property type="molecule type" value="Genomic_DNA"/>
</dbReference>
<keyword evidence="2" id="KW-0808">Transferase</keyword>
<dbReference type="SUPFAM" id="SSF53756">
    <property type="entry name" value="UDP-Glycosyltransferase/glycogen phosphorylase"/>
    <property type="match status" value="1"/>
</dbReference>
<dbReference type="AlphaFoldDB" id="W7AYA5"/>
<keyword evidence="5" id="KW-0378">Hydrolase</keyword>
<name>W7AYA5_9LIST</name>
<feature type="transmembrane region" description="Helical" evidence="3">
    <location>
        <begin position="76"/>
        <end position="93"/>
    </location>
</feature>
<evidence type="ECO:0000313" key="6">
    <source>
        <dbReference type="Proteomes" id="UP000019253"/>
    </source>
</evidence>
<keyword evidence="3" id="KW-0812">Transmembrane</keyword>
<evidence type="ECO:0000259" key="4">
    <source>
        <dbReference type="Pfam" id="PF00534"/>
    </source>
</evidence>
<dbReference type="Gene3D" id="3.40.50.2000">
    <property type="entry name" value="Glycogen Phosphorylase B"/>
    <property type="match status" value="2"/>
</dbReference>
<dbReference type="PANTHER" id="PTHR12526">
    <property type="entry name" value="GLYCOSYLTRANSFERASE"/>
    <property type="match status" value="1"/>
</dbReference>
<dbReference type="Pfam" id="PF00534">
    <property type="entry name" value="Glycos_transf_1"/>
    <property type="match status" value="1"/>
</dbReference>
<keyword evidence="6" id="KW-1185">Reference proteome</keyword>
<keyword evidence="3" id="KW-0472">Membrane</keyword>
<sequence>MSKKVAMFVWNTYTNDARVKRACVVLSENGYDVDLFALWDKTLLRTEKLNPNFQLYRLGFRSTMLRKRLASIIRHWYTMCFLSILFLFGMLYFPNMTLLATIMLCIVAKSARYNRRITLFFSMIYHAQKSKYAIYHANDLNTLLQAVICGKWLGKARLIYDSHEVQTSRTGYNSPVYGIAERWLLRFVDICIHENHTRAKYIQNLYDFYPEVIHNYPSTLKKGGQSIDLHDRLGLNKETPILLYQGGIQVGRGLDKIIEAAPLIERGVIVFIGDGKLKEALVTQVRERQLESRVRFIPKVPLDELAMYTNQAYLGFQVLNNVCFNHYSASSNKLFEYIMSDVPIIASGFPEIKKVVEEHRVGVVVDGHEPVSIATGVNKLVHDVELHKTSQEKLFSS</sequence>
<dbReference type="GO" id="GO:0016757">
    <property type="term" value="F:glycosyltransferase activity"/>
    <property type="evidence" value="ECO:0007669"/>
    <property type="project" value="UniProtKB-KW"/>
</dbReference>
<organism evidence="5 6">
    <name type="scientific">Listeria grandensis FSL F6-0971</name>
    <dbReference type="NCBI Taxonomy" id="1265819"/>
    <lineage>
        <taxon>Bacteria</taxon>
        <taxon>Bacillati</taxon>
        <taxon>Bacillota</taxon>
        <taxon>Bacilli</taxon>
        <taxon>Bacillales</taxon>
        <taxon>Listeriaceae</taxon>
        <taxon>Listeria</taxon>
    </lineage>
</organism>